<proteinExistence type="predicted"/>
<sequence>MKKIVFLFLISISVFAQTGIGTTTPHASAKLDVSSTNKGFLPPRVTLTGISDNSTIASPATGLLVYNTGDNVGLPAGYYFWNGNAWATIATAGGSGSFAASFLRGSRTASQSSIAVGGIVSFSAVDNTSGQDISLNTTNGKITLAPGNTYRLMAAVPNFSGNRPAFMWYNETSSSYIGSATNGYSPTDGAANAGAFGGLAEVIITPNVSTVLSFRLLSSQSSGAVTVGGLVDFSTTGSYPWFEAQVISGNAPVTGQSVDYIQASLSANQTLSAVGNINFNTSSGAGITLTSGGFELKANKTYKLEAAMGGSSSGYAYYTWVDNLNSKLPGASIGVTMQAGDAHTDAPQDKAVVFYTPTVNTTVFLRVLNVSGSVTAYAPPVANNYSSTWATIQQVGSSAIVNPWVLNGNDVYNTTGKIGIGTNSPDASAILDLSSTTKGVLIPRMTAAQKAAISGPTTGLLIYQTDAPSDFYYYNGSSWISLREPNWTSAGTIQSVGWNATTTAPTIGTTSVNDYSYKQMGSKTWKCQLTYSAGGSSTGANNGSGDYLFTLPNGLQFNTSIAGQAAISDNVGTSTWVWPGVWLSSSTGSITNLSQGGLLYVVPYSSTQFRLIHVGIAGIGYLIPYSSGYYGVGSNNSWRVTFTFQSL</sequence>
<dbReference type="RefSeq" id="WP_377980933.1">
    <property type="nucleotide sequence ID" value="NZ_JBBKXX010000002.1"/>
</dbReference>
<evidence type="ECO:0000256" key="1">
    <source>
        <dbReference type="SAM" id="SignalP"/>
    </source>
</evidence>
<feature type="chain" id="PRO_5045222867" evidence="1">
    <location>
        <begin position="17"/>
        <end position="647"/>
    </location>
</feature>
<feature type="signal peptide" evidence="1">
    <location>
        <begin position="1"/>
        <end position="16"/>
    </location>
</feature>
<evidence type="ECO:0000313" key="3">
    <source>
        <dbReference type="Proteomes" id="UP001598019"/>
    </source>
</evidence>
<keyword evidence="1" id="KW-0732">Signal</keyword>
<dbReference type="EMBL" id="JBBKXX010000002">
    <property type="protein sequence ID" value="MFD3408551.1"/>
    <property type="molecule type" value="Genomic_DNA"/>
</dbReference>
<accession>A0ABW6DS85</accession>
<organism evidence="2 3">
    <name type="scientific">Aquirufa esocilacus</name>
    <dbReference type="NCBI Taxonomy" id="3096513"/>
    <lineage>
        <taxon>Bacteria</taxon>
        <taxon>Pseudomonadati</taxon>
        <taxon>Bacteroidota</taxon>
        <taxon>Cytophagia</taxon>
        <taxon>Cytophagales</taxon>
        <taxon>Flectobacillaceae</taxon>
        <taxon>Aquirufa</taxon>
    </lineage>
</organism>
<dbReference type="Proteomes" id="UP001598019">
    <property type="component" value="Unassembled WGS sequence"/>
</dbReference>
<gene>
    <name evidence="2" type="ORF">SKC37_07775</name>
</gene>
<reference evidence="2 3" key="1">
    <citation type="submission" date="2024-03" db="EMBL/GenBank/DDBJ databases">
        <title>Aquirufa genome sequencing.</title>
        <authorList>
            <person name="Pitt A."/>
            <person name="Hahn M.W."/>
        </authorList>
    </citation>
    <scope>NUCLEOTIDE SEQUENCE [LARGE SCALE GENOMIC DNA]</scope>
    <source>
        <strain evidence="2 3">HETE-83D</strain>
    </source>
</reference>
<name>A0ABW6DS85_9BACT</name>
<protein>
    <submittedName>
        <fullName evidence="2">Uncharacterized protein</fullName>
    </submittedName>
</protein>
<evidence type="ECO:0000313" key="2">
    <source>
        <dbReference type="EMBL" id="MFD3408551.1"/>
    </source>
</evidence>
<keyword evidence="3" id="KW-1185">Reference proteome</keyword>
<comment type="caution">
    <text evidence="2">The sequence shown here is derived from an EMBL/GenBank/DDBJ whole genome shotgun (WGS) entry which is preliminary data.</text>
</comment>